<feature type="transmembrane region" description="Helical" evidence="1">
    <location>
        <begin position="77"/>
        <end position="94"/>
    </location>
</feature>
<feature type="transmembrane region" description="Helical" evidence="1">
    <location>
        <begin position="239"/>
        <end position="263"/>
    </location>
</feature>
<feature type="transmembrane region" description="Helical" evidence="1">
    <location>
        <begin position="209"/>
        <end position="233"/>
    </location>
</feature>
<feature type="transmembrane region" description="Helical" evidence="1">
    <location>
        <begin position="275"/>
        <end position="292"/>
    </location>
</feature>
<keyword evidence="1" id="KW-0472">Membrane</keyword>
<feature type="transmembrane region" description="Helical" evidence="1">
    <location>
        <begin position="168"/>
        <end position="189"/>
    </location>
</feature>
<comment type="caution">
    <text evidence="2">The sequence shown here is derived from an EMBL/GenBank/DDBJ whole genome shotgun (WGS) entry which is preliminary data.</text>
</comment>
<keyword evidence="1" id="KW-1133">Transmembrane helix</keyword>
<dbReference type="SUPFAM" id="SSF103473">
    <property type="entry name" value="MFS general substrate transporter"/>
    <property type="match status" value="1"/>
</dbReference>
<evidence type="ECO:0000256" key="1">
    <source>
        <dbReference type="SAM" id="Phobius"/>
    </source>
</evidence>
<keyword evidence="3" id="KW-1185">Reference proteome</keyword>
<reference evidence="3" key="1">
    <citation type="submission" date="2023-07" db="EMBL/GenBank/DDBJ databases">
        <title>30 novel species of actinomycetes from the DSMZ collection.</title>
        <authorList>
            <person name="Nouioui I."/>
        </authorList>
    </citation>
    <scope>NUCLEOTIDE SEQUENCE [LARGE SCALE GENOMIC DNA]</scope>
    <source>
        <strain evidence="3">DSM 44918</strain>
    </source>
</reference>
<dbReference type="Proteomes" id="UP001183420">
    <property type="component" value="Unassembled WGS sequence"/>
</dbReference>
<feature type="transmembrane region" description="Helical" evidence="1">
    <location>
        <begin position="12"/>
        <end position="36"/>
    </location>
</feature>
<evidence type="ECO:0000313" key="3">
    <source>
        <dbReference type="Proteomes" id="UP001183420"/>
    </source>
</evidence>
<organism evidence="2 3">
    <name type="scientific">Streptomyces millisiae</name>
    <dbReference type="NCBI Taxonomy" id="3075542"/>
    <lineage>
        <taxon>Bacteria</taxon>
        <taxon>Bacillati</taxon>
        <taxon>Actinomycetota</taxon>
        <taxon>Actinomycetes</taxon>
        <taxon>Kitasatosporales</taxon>
        <taxon>Streptomycetaceae</taxon>
        <taxon>Streptomyces</taxon>
    </lineage>
</organism>
<feature type="transmembrane region" description="Helical" evidence="1">
    <location>
        <begin position="42"/>
        <end position="65"/>
    </location>
</feature>
<feature type="transmembrane region" description="Helical" evidence="1">
    <location>
        <begin position="330"/>
        <end position="351"/>
    </location>
</feature>
<sequence>MGYRELATRPVLFWVLVAVGARLPVAMAPLAFVFLVRERPDGSALGAGIAAAYVIGEVVGAVALGPRLRPARARGQLAAGLAGGACAFAGIGLLPDAHPVLLGALAALAGAVPAAAPGGLRALLTAPLPEELVVKALSVESVLTYAVWAAAPALVGGLALGVDPALPLLLAALLMAAATVGLWALPAGWPAEPEDRRGASMARTLARAWPVYLTGAAAMSLLALAELVLPALLEQRAIGVGWTGPLLAGYSVAAAAGAALYGLRGSWPGSLRAQSLVLLLAVTGCVAFAATARSLPWIAGALLVAGLLQAGVLVTRVLSLREALPPSAHAAAYSVMYAVVGVGYGGSAALAGAVQSAATPSVTVLAGVGFTLLLIAASALGDLRLPRAGQAPPGSGSR</sequence>
<feature type="transmembrane region" description="Helical" evidence="1">
    <location>
        <begin position="298"/>
        <end position="318"/>
    </location>
</feature>
<feature type="transmembrane region" description="Helical" evidence="1">
    <location>
        <begin position="357"/>
        <end position="380"/>
    </location>
</feature>
<feature type="transmembrane region" description="Helical" evidence="1">
    <location>
        <begin position="100"/>
        <end position="124"/>
    </location>
</feature>
<dbReference type="InterPro" id="IPR036259">
    <property type="entry name" value="MFS_trans_sf"/>
</dbReference>
<dbReference type="RefSeq" id="WP_311599774.1">
    <property type="nucleotide sequence ID" value="NZ_JAVREM010000020.1"/>
</dbReference>
<protein>
    <submittedName>
        <fullName evidence="2">MFS transporter</fullName>
    </submittedName>
</protein>
<keyword evidence="1" id="KW-0812">Transmembrane</keyword>
<proteinExistence type="predicted"/>
<dbReference type="Gene3D" id="1.20.1250.20">
    <property type="entry name" value="MFS general substrate transporter like domains"/>
    <property type="match status" value="1"/>
</dbReference>
<accession>A0ABU2LR84</accession>
<name>A0ABU2LR84_9ACTN</name>
<evidence type="ECO:0000313" key="2">
    <source>
        <dbReference type="EMBL" id="MDT0320089.1"/>
    </source>
</evidence>
<dbReference type="EMBL" id="JAVREM010000020">
    <property type="protein sequence ID" value="MDT0320089.1"/>
    <property type="molecule type" value="Genomic_DNA"/>
</dbReference>
<gene>
    <name evidence="2" type="ORF">RNC47_17280</name>
</gene>